<name>A0A852X2A6_9MICO</name>
<keyword evidence="7" id="KW-1185">Reference proteome</keyword>
<dbReference type="SUPFAM" id="SSF51445">
    <property type="entry name" value="(Trans)glycosidases"/>
    <property type="match status" value="1"/>
</dbReference>
<organism evidence="6 7">
    <name type="scientific">Janibacter alkaliphilus</name>
    <dbReference type="NCBI Taxonomy" id="1069963"/>
    <lineage>
        <taxon>Bacteria</taxon>
        <taxon>Bacillati</taxon>
        <taxon>Actinomycetota</taxon>
        <taxon>Actinomycetes</taxon>
        <taxon>Micrococcales</taxon>
        <taxon>Intrasporangiaceae</taxon>
        <taxon>Janibacter</taxon>
    </lineage>
</organism>
<dbReference type="NCBIfam" id="TIGR02100">
    <property type="entry name" value="glgX_debranch"/>
    <property type="match status" value="1"/>
</dbReference>
<accession>A0A852X2A6</accession>
<dbReference type="SMART" id="SM00642">
    <property type="entry name" value="Aamy"/>
    <property type="match status" value="1"/>
</dbReference>
<dbReference type="InterPro" id="IPR011837">
    <property type="entry name" value="Glycogen_debranch_GlgX"/>
</dbReference>
<dbReference type="InterPro" id="IPR004193">
    <property type="entry name" value="Glyco_hydro_13_N"/>
</dbReference>
<dbReference type="InterPro" id="IPR013780">
    <property type="entry name" value="Glyco_hydro_b"/>
</dbReference>
<dbReference type="InterPro" id="IPR013783">
    <property type="entry name" value="Ig-like_fold"/>
</dbReference>
<keyword evidence="2 6" id="KW-0378">Hydrolase</keyword>
<evidence type="ECO:0000256" key="1">
    <source>
        <dbReference type="ARBA" id="ARBA00008061"/>
    </source>
</evidence>
<dbReference type="SUPFAM" id="SSF51011">
    <property type="entry name" value="Glycosyl hydrolase domain"/>
    <property type="match status" value="1"/>
</dbReference>
<reference evidence="6 7" key="1">
    <citation type="submission" date="2020-07" db="EMBL/GenBank/DDBJ databases">
        <title>Sequencing the genomes of 1000 actinobacteria strains.</title>
        <authorList>
            <person name="Klenk H.-P."/>
        </authorList>
    </citation>
    <scope>NUCLEOTIDE SEQUENCE [LARGE SCALE GENOMIC DNA]</scope>
    <source>
        <strain evidence="6 7">DSM 24723</strain>
    </source>
</reference>
<dbReference type="InterPro" id="IPR006047">
    <property type="entry name" value="GH13_cat_dom"/>
</dbReference>
<feature type="region of interest" description="Disordered" evidence="4">
    <location>
        <begin position="1"/>
        <end position="20"/>
    </location>
</feature>
<evidence type="ECO:0000256" key="2">
    <source>
        <dbReference type="ARBA" id="ARBA00022801"/>
    </source>
</evidence>
<dbReference type="EMBL" id="JACBZX010000001">
    <property type="protein sequence ID" value="NYG37462.1"/>
    <property type="molecule type" value="Genomic_DNA"/>
</dbReference>
<sequence>MPPAAPETDAQPLPRCPAPGVTPVAGGADVAVHAPDASSVWLTTQDALGREHRHRLPRRREGWWFGHVPGLAAGTRYGLRADGPWAPERGHRFNPAKLLLDPYARAIDGGVRLTPAVYGHVVDDAGRGDHRVRSDLDSAPDTPRAVVVDLAAVDRPAQEPERSAPASAPRHPADELVIYEAHVVELTRRLPAVPEQLRGTYAALGHPATIAHLRELGVTALELLPVHAFAHEPHLVRRGLTNHWGYTTLGFFAPHQPYSATPEDPQATVRELQDAIAALHAAGIEVLLDVVYNHTAEQGVDGTTLSWRGLSAARSYRLDERGRDIDVTGCGNTLDLTDTATQRMVLDSLRHWVTRYGVDGFRFDLAVALARGAHEDFERQHSFLTALRTDPVLSQVRLIAEPWDIGPHGWRTGQFPPPFAEWNDRYRDAVRTFWLTDAAARARGERGGHGMGELATRLAGSHDLFGGHDRGPEASVSFVTAHDGFTLADLTAYDHKHNEANGEDGRDGSDHDLSWNHGVEGPTDDPSVLAARRRTARGMLGTLLLSTGTPMIASGDEIGRTTDGNNNPYAQANALSWLDWDLDQPRRDLLATTAHLTRLRRELPVLRRRAGWSAGGDSDGAGSDLSWFDEHGAPMTTSAWEQADRRTLQLVLDGRPLGHRSALLVLHGGPHDATLTLPPVPGASGWVLEWDSAWESPGGRRTGEILSPRAEPVGAASLRLYSAAG</sequence>
<dbReference type="Gene3D" id="3.20.20.80">
    <property type="entry name" value="Glycosidases"/>
    <property type="match status" value="1"/>
</dbReference>
<dbReference type="SUPFAM" id="SSF81296">
    <property type="entry name" value="E set domains"/>
    <property type="match status" value="1"/>
</dbReference>
<proteinExistence type="inferred from homology"/>
<dbReference type="EC" id="3.2.1.-" evidence="6"/>
<dbReference type="InterPro" id="IPR017853">
    <property type="entry name" value="GH"/>
</dbReference>
<evidence type="ECO:0000313" key="7">
    <source>
        <dbReference type="Proteomes" id="UP000592181"/>
    </source>
</evidence>
<dbReference type="CDD" id="cd11326">
    <property type="entry name" value="AmyAc_Glg_debranch"/>
    <property type="match status" value="1"/>
</dbReference>
<dbReference type="CDD" id="cd02856">
    <property type="entry name" value="E_set_GDE_Isoamylase_N"/>
    <property type="match status" value="1"/>
</dbReference>
<gene>
    <name evidence="6" type="ORF">BJY28_001931</name>
</gene>
<dbReference type="InterPro" id="IPR044505">
    <property type="entry name" value="GlgX_Isoamylase_N_E_set"/>
</dbReference>
<evidence type="ECO:0000256" key="3">
    <source>
        <dbReference type="ARBA" id="ARBA00023295"/>
    </source>
</evidence>
<protein>
    <submittedName>
        <fullName evidence="6">Glycogen operon protein</fullName>
        <ecNumber evidence="6">3.2.1.-</ecNumber>
    </submittedName>
</protein>
<dbReference type="GO" id="GO:0004135">
    <property type="term" value="F:amylo-alpha-1,6-glucosidase activity"/>
    <property type="evidence" value="ECO:0007669"/>
    <property type="project" value="InterPro"/>
</dbReference>
<dbReference type="PANTHER" id="PTHR43002">
    <property type="entry name" value="GLYCOGEN DEBRANCHING ENZYME"/>
    <property type="match status" value="1"/>
</dbReference>
<dbReference type="Gene3D" id="2.60.40.1180">
    <property type="entry name" value="Golgi alpha-mannosidase II"/>
    <property type="match status" value="1"/>
</dbReference>
<dbReference type="Pfam" id="PF02922">
    <property type="entry name" value="CBM_48"/>
    <property type="match status" value="1"/>
</dbReference>
<feature type="domain" description="Glycosyl hydrolase family 13 catalytic" evidence="5">
    <location>
        <begin position="176"/>
        <end position="600"/>
    </location>
</feature>
<feature type="compositionally biased region" description="Basic and acidic residues" evidence="4">
    <location>
        <begin position="497"/>
        <end position="514"/>
    </location>
</feature>
<dbReference type="GO" id="GO:0005980">
    <property type="term" value="P:glycogen catabolic process"/>
    <property type="evidence" value="ECO:0007669"/>
    <property type="project" value="InterPro"/>
</dbReference>
<comment type="similarity">
    <text evidence="1">Belongs to the glycosyl hydrolase 13 family.</text>
</comment>
<dbReference type="InterPro" id="IPR014756">
    <property type="entry name" value="Ig_E-set"/>
</dbReference>
<evidence type="ECO:0000259" key="5">
    <source>
        <dbReference type="SMART" id="SM00642"/>
    </source>
</evidence>
<dbReference type="Proteomes" id="UP000592181">
    <property type="component" value="Unassembled WGS sequence"/>
</dbReference>
<evidence type="ECO:0000256" key="4">
    <source>
        <dbReference type="SAM" id="MobiDB-lite"/>
    </source>
</evidence>
<dbReference type="RefSeq" id="WP_179462826.1">
    <property type="nucleotide sequence ID" value="NZ_JACBZX010000001.1"/>
</dbReference>
<evidence type="ECO:0000313" key="6">
    <source>
        <dbReference type="EMBL" id="NYG37462.1"/>
    </source>
</evidence>
<feature type="region of interest" description="Disordered" evidence="4">
    <location>
        <begin position="497"/>
        <end position="527"/>
    </location>
</feature>
<comment type="caution">
    <text evidence="6">The sequence shown here is derived from an EMBL/GenBank/DDBJ whole genome shotgun (WGS) entry which is preliminary data.</text>
</comment>
<dbReference type="Gene3D" id="2.60.40.10">
    <property type="entry name" value="Immunoglobulins"/>
    <property type="match status" value="1"/>
</dbReference>
<keyword evidence="3 6" id="KW-0326">Glycosidase</keyword>
<dbReference type="AlphaFoldDB" id="A0A852X2A6"/>